<sequence length="192" mass="21224">MKGFSHLGNHFTSADLQYRPRQSQTMSMIAEPGNCSGAQQPINVQNLAREIIAATAPDMTNPQIRRLEDEKRGLLATNAKLKKQIQNAKNASAGPQKQKSAPFTSRKQLLIQKTEWEHNKRILNDQVATLKMEVEAEEGVAKRLKTLERKHATIVDVLGNGLEDVVGELFEVGDGEEADLEVYVKGGDGCVF</sequence>
<protein>
    <submittedName>
        <fullName evidence="2">Uncharacterized protein</fullName>
    </submittedName>
</protein>
<organism evidence="2 3">
    <name type="scientific">Rhizophlyctis rosea</name>
    <dbReference type="NCBI Taxonomy" id="64517"/>
    <lineage>
        <taxon>Eukaryota</taxon>
        <taxon>Fungi</taxon>
        <taxon>Fungi incertae sedis</taxon>
        <taxon>Chytridiomycota</taxon>
        <taxon>Chytridiomycota incertae sedis</taxon>
        <taxon>Chytridiomycetes</taxon>
        <taxon>Rhizophlyctidales</taxon>
        <taxon>Rhizophlyctidaceae</taxon>
        <taxon>Rhizophlyctis</taxon>
    </lineage>
</organism>
<comment type="caution">
    <text evidence="2">The sequence shown here is derived from an EMBL/GenBank/DDBJ whole genome shotgun (WGS) entry which is preliminary data.</text>
</comment>
<gene>
    <name evidence="2" type="ORF">HK097_000835</name>
</gene>
<dbReference type="AlphaFoldDB" id="A0AAD5S548"/>
<keyword evidence="3" id="KW-1185">Reference proteome</keyword>
<evidence type="ECO:0000256" key="1">
    <source>
        <dbReference type="SAM" id="MobiDB-lite"/>
    </source>
</evidence>
<dbReference type="Proteomes" id="UP001212841">
    <property type="component" value="Unassembled WGS sequence"/>
</dbReference>
<feature type="region of interest" description="Disordered" evidence="1">
    <location>
        <begin position="85"/>
        <end position="104"/>
    </location>
</feature>
<evidence type="ECO:0000313" key="3">
    <source>
        <dbReference type="Proteomes" id="UP001212841"/>
    </source>
</evidence>
<proteinExistence type="predicted"/>
<reference evidence="2" key="1">
    <citation type="submission" date="2020-05" db="EMBL/GenBank/DDBJ databases">
        <title>Phylogenomic resolution of chytrid fungi.</title>
        <authorList>
            <person name="Stajich J.E."/>
            <person name="Amses K."/>
            <person name="Simmons R."/>
            <person name="Seto K."/>
            <person name="Myers J."/>
            <person name="Bonds A."/>
            <person name="Quandt C.A."/>
            <person name="Barry K."/>
            <person name="Liu P."/>
            <person name="Grigoriev I."/>
            <person name="Longcore J.E."/>
            <person name="James T.Y."/>
        </authorList>
    </citation>
    <scope>NUCLEOTIDE SEQUENCE</scope>
    <source>
        <strain evidence="2">JEL0318</strain>
    </source>
</reference>
<evidence type="ECO:0000313" key="2">
    <source>
        <dbReference type="EMBL" id="KAJ3046472.1"/>
    </source>
</evidence>
<dbReference type="EMBL" id="JADGJD010001161">
    <property type="protein sequence ID" value="KAJ3046472.1"/>
    <property type="molecule type" value="Genomic_DNA"/>
</dbReference>
<name>A0AAD5S548_9FUNG</name>
<accession>A0AAD5S548</accession>